<dbReference type="GO" id="GO:0042910">
    <property type="term" value="F:xenobiotic transmembrane transporter activity"/>
    <property type="evidence" value="ECO:0007669"/>
    <property type="project" value="TreeGrafter"/>
</dbReference>
<dbReference type="OrthoDB" id="9807612at2"/>
<dbReference type="Gene3D" id="1.20.1640.10">
    <property type="entry name" value="Multidrug efflux transporter AcrB transmembrane domain"/>
    <property type="match status" value="1"/>
</dbReference>
<dbReference type="RefSeq" id="WP_067329112.1">
    <property type="nucleotide sequence ID" value="NZ_LNKT01000003.1"/>
</dbReference>
<dbReference type="STRING" id="1630136.AS592_11925"/>
<dbReference type="Pfam" id="PF00873">
    <property type="entry name" value="ACR_tran"/>
    <property type="match status" value="2"/>
</dbReference>
<dbReference type="Proteomes" id="UP000075359">
    <property type="component" value="Unassembled WGS sequence"/>
</dbReference>
<feature type="transmembrane region" description="Helical" evidence="1">
    <location>
        <begin position="500"/>
        <end position="520"/>
    </location>
</feature>
<evidence type="ECO:0000313" key="2">
    <source>
        <dbReference type="EMBL" id="KYJ87201.1"/>
    </source>
</evidence>
<dbReference type="PANTHER" id="PTHR32063:SF16">
    <property type="entry name" value="CATION EFFLUX SYSTEM (ACRB_ACRD_ACRF FAMILY)"/>
    <property type="match status" value="1"/>
</dbReference>
<dbReference type="InterPro" id="IPR027463">
    <property type="entry name" value="AcrB_DN_DC_subdom"/>
</dbReference>
<name>A0A151CI57_9BACT</name>
<feature type="transmembrane region" description="Helical" evidence="1">
    <location>
        <begin position="454"/>
        <end position="479"/>
    </location>
</feature>
<evidence type="ECO:0000313" key="3">
    <source>
        <dbReference type="Proteomes" id="UP000075359"/>
    </source>
</evidence>
<keyword evidence="3" id="KW-1185">Reference proteome</keyword>
<dbReference type="AlphaFoldDB" id="A0A151CI57"/>
<dbReference type="SUPFAM" id="SSF82693">
    <property type="entry name" value="Multidrug efflux transporter AcrB pore domain, PN1, PN2, PC1 and PC2 subdomains"/>
    <property type="match status" value="1"/>
</dbReference>
<dbReference type="Gene3D" id="3.30.70.1440">
    <property type="entry name" value="Multidrug efflux transporter AcrB pore domain"/>
    <property type="match status" value="1"/>
</dbReference>
<feature type="transmembrane region" description="Helical" evidence="1">
    <location>
        <begin position="422"/>
        <end position="442"/>
    </location>
</feature>
<dbReference type="PANTHER" id="PTHR32063">
    <property type="match status" value="1"/>
</dbReference>
<keyword evidence="1" id="KW-0472">Membrane</keyword>
<dbReference type="Gene3D" id="3.30.70.1430">
    <property type="entry name" value="Multidrug efflux transporter AcrB pore domain"/>
    <property type="match status" value="1"/>
</dbReference>
<comment type="caution">
    <text evidence="2">The sequence shown here is derived from an EMBL/GenBank/DDBJ whole genome shotgun (WGS) entry which is preliminary data.</text>
</comment>
<proteinExistence type="predicted"/>
<keyword evidence="1" id="KW-0812">Transmembrane</keyword>
<dbReference type="Gene3D" id="3.30.2090.10">
    <property type="entry name" value="Multidrug efflux transporter AcrB TolC docking domain, DN and DC subdomains"/>
    <property type="match status" value="1"/>
</dbReference>
<reference evidence="2 3" key="1">
    <citation type="submission" date="2015-11" db="EMBL/GenBank/DDBJ databases">
        <title>Draft genome of Sulfurovum riftiae 1812E, a member of the Epsilonproteobacteria isolated from the tube of the deep-sea hydrothermal vent tubewom Riftia pachyptila.</title>
        <authorList>
            <person name="Vetriani C."/>
            <person name="Giovannelli D."/>
        </authorList>
    </citation>
    <scope>NUCLEOTIDE SEQUENCE [LARGE SCALE GENOMIC DNA]</scope>
    <source>
        <strain evidence="2 3">1812E</strain>
    </source>
</reference>
<sequence>MKFEHFLYRILDSRRNKWIVIGLVLLALMGSVMMIPSKLVLAKMLPGKSANTFTVYIDTATNASIKETRQVAQCVVSELEKEPEVTDMEVFLGQGAPLDYAGLVKGSAFKRSQNQAEVVVNLTDKHKRDEPSFRMVHRIRPTIQKACGSLVPSTSIRFIEMPSGPPTLATVVVEVYAKKPEALRKMANKVSNILSQTEGLVDVDVMLDDIYTTYMLSPNKEKIIRSALSVDQVNKIVYLAFKGMPIAVKNTKNQQDQIPIFLRLNKDSRMIDGESKRALENKLSSLRLMNQKGMMVPVIEVVDIKEVDSNPTIFRKNLKNTAVVTAECDMVSQVYPLLDARDKMLELLQDQYYIEKVPGITTYMFDLKAKDKLTGEEILIRWDGEMKVSLDTFRDLGGAFIAALILMFLLMVVYYKSFALSGIVLAGSFLSIIGVIVGHWVTDKISLFLTDTNFFLTATSLIGFISLMGISARGSLLLIDFSKSLMEEGHEKRRAIAIATATRAKPILMTAVAIILGSLLLSTDPIFGGLGIALIFGSIAATLVALFFIPVLMDNAKAMDPHTGKECGEGEAYDEEEHLCVLTDNLKTILFPEKGRKDCDEEK</sequence>
<feature type="transmembrane region" description="Helical" evidence="1">
    <location>
        <begin position="526"/>
        <end position="549"/>
    </location>
</feature>
<dbReference type="GO" id="GO:0005886">
    <property type="term" value="C:plasma membrane"/>
    <property type="evidence" value="ECO:0007669"/>
    <property type="project" value="TreeGrafter"/>
</dbReference>
<dbReference type="SUPFAM" id="SSF82866">
    <property type="entry name" value="Multidrug efflux transporter AcrB transmembrane domain"/>
    <property type="match status" value="1"/>
</dbReference>
<protein>
    <submittedName>
        <fullName evidence="2">Multidrug transporter AcrB</fullName>
    </submittedName>
</protein>
<dbReference type="EMBL" id="LNKT01000003">
    <property type="protein sequence ID" value="KYJ87201.1"/>
    <property type="molecule type" value="Genomic_DNA"/>
</dbReference>
<gene>
    <name evidence="2" type="ORF">AS592_11925</name>
</gene>
<organism evidence="2 3">
    <name type="scientific">Sulfurovum riftiae</name>
    <dbReference type="NCBI Taxonomy" id="1630136"/>
    <lineage>
        <taxon>Bacteria</taxon>
        <taxon>Pseudomonadati</taxon>
        <taxon>Campylobacterota</taxon>
        <taxon>Epsilonproteobacteria</taxon>
        <taxon>Campylobacterales</taxon>
        <taxon>Sulfurovaceae</taxon>
        <taxon>Sulfurovum</taxon>
    </lineage>
</organism>
<evidence type="ECO:0000256" key="1">
    <source>
        <dbReference type="SAM" id="Phobius"/>
    </source>
</evidence>
<accession>A0A151CI57</accession>
<feature type="transmembrane region" description="Helical" evidence="1">
    <location>
        <begin position="396"/>
        <end position="415"/>
    </location>
</feature>
<keyword evidence="1" id="KW-1133">Transmembrane helix</keyword>
<dbReference type="InterPro" id="IPR001036">
    <property type="entry name" value="Acrflvin-R"/>
</dbReference>